<dbReference type="Proteomes" id="UP000030675">
    <property type="component" value="Unassembled WGS sequence"/>
</dbReference>
<dbReference type="CDD" id="cd17242">
    <property type="entry name" value="MobM_relaxase"/>
    <property type="match status" value="1"/>
</dbReference>
<dbReference type="InterPro" id="IPR001668">
    <property type="entry name" value="Mob_Pre"/>
</dbReference>
<dbReference type="HOGENOM" id="CLU_1049094_0_0_6"/>
<organism evidence="3 4">
    <name type="scientific">Photobacterium leiognathi lrivu.4.1</name>
    <dbReference type="NCBI Taxonomy" id="1248232"/>
    <lineage>
        <taxon>Bacteria</taxon>
        <taxon>Pseudomonadati</taxon>
        <taxon>Pseudomonadota</taxon>
        <taxon>Gammaproteobacteria</taxon>
        <taxon>Vibrionales</taxon>
        <taxon>Vibrionaceae</taxon>
        <taxon>Photobacterium</taxon>
    </lineage>
</organism>
<dbReference type="EMBL" id="DF196825">
    <property type="protein sequence ID" value="GAD32656.1"/>
    <property type="molecule type" value="Genomic_DNA"/>
</dbReference>
<name>V5ES96_PHOLE</name>
<accession>V5ES96</accession>
<reference evidence="4" key="1">
    <citation type="submission" date="2012-12" db="EMBL/GenBank/DDBJ databases">
        <title>Genome Sequence of Photobacterium leiognathi lrivu.4.1.</title>
        <authorList>
            <person name="Urbanczyk H."/>
            <person name="Ogura Y."/>
            <person name="Hayashi T."/>
            <person name="Dunlap P.V."/>
        </authorList>
    </citation>
    <scope>NUCLEOTIDE SEQUENCE [LARGE SCALE GENOMIC DNA]</scope>
    <source>
        <strain evidence="4">lrivu.4.1</strain>
    </source>
</reference>
<dbReference type="AlphaFoldDB" id="V5ES96"/>
<dbReference type="eggNOG" id="COG1196">
    <property type="taxonomic scope" value="Bacteria"/>
</dbReference>
<gene>
    <name evidence="3" type="ORF">PLEI_4341</name>
</gene>
<evidence type="ECO:0000313" key="4">
    <source>
        <dbReference type="Proteomes" id="UP000030675"/>
    </source>
</evidence>
<protein>
    <submittedName>
        <fullName evidence="3">Plasmid recombination enzyme family protein</fullName>
    </submittedName>
</protein>
<evidence type="ECO:0000313" key="3">
    <source>
        <dbReference type="EMBL" id="GAD32656.1"/>
    </source>
</evidence>
<proteinExistence type="predicted"/>
<evidence type="ECO:0000256" key="2">
    <source>
        <dbReference type="SAM" id="MobiDB-lite"/>
    </source>
</evidence>
<feature type="coiled-coil region" evidence="1">
    <location>
        <begin position="166"/>
        <end position="207"/>
    </location>
</feature>
<dbReference type="GO" id="GO:0006310">
    <property type="term" value="P:DNA recombination"/>
    <property type="evidence" value="ECO:0007669"/>
    <property type="project" value="InterPro"/>
</dbReference>
<feature type="region of interest" description="Disordered" evidence="2">
    <location>
        <begin position="243"/>
        <end position="265"/>
    </location>
</feature>
<dbReference type="Gene3D" id="3.30.930.30">
    <property type="match status" value="1"/>
</dbReference>
<dbReference type="GO" id="GO:0003677">
    <property type="term" value="F:DNA binding"/>
    <property type="evidence" value="ECO:0007669"/>
    <property type="project" value="InterPro"/>
</dbReference>
<dbReference type="NCBIfam" id="NF041497">
    <property type="entry name" value="MobV"/>
    <property type="match status" value="1"/>
</dbReference>
<evidence type="ECO:0000256" key="1">
    <source>
        <dbReference type="SAM" id="Coils"/>
    </source>
</evidence>
<keyword evidence="1" id="KW-0175">Coiled coil</keyword>
<sequence>MTASPEFFQTASKAQQEQFFQRSKEWLEDRHGKENVITTTIHRDETTPHMVAYVVPLAWNDKKKKETLNARHFLGGREKLSEMQTSFHEKVKDLGLDRGVHKSSATHTSIKEFYSKIQTPTPKLKDVAKEIDFPEPKFLESKESYGERVARTVWNSACDNLENEYLKSTVNDYSKLEKESKEDKNKINSLENKITKLNKEIELNKEGNDLIKKINSLPENEAKAFINLLDRKVRENQEERCRNFMSSHTESMSKSENKQGFSMKR</sequence>
<dbReference type="Pfam" id="PF01076">
    <property type="entry name" value="Mob_Pre"/>
    <property type="match status" value="1"/>
</dbReference>